<protein>
    <submittedName>
        <fullName evidence="2">Uncharacterized protein</fullName>
    </submittedName>
</protein>
<evidence type="ECO:0000313" key="2">
    <source>
        <dbReference type="EMBL" id="SSA45772.1"/>
    </source>
</evidence>
<evidence type="ECO:0000313" key="1">
    <source>
        <dbReference type="EMBL" id="PWJ19127.1"/>
    </source>
</evidence>
<keyword evidence="3" id="KW-1185">Reference proteome</keyword>
<dbReference type="EMBL" id="QGDJ01000004">
    <property type="protein sequence ID" value="PWJ19127.1"/>
    <property type="molecule type" value="Genomic_DNA"/>
</dbReference>
<gene>
    <name evidence="1" type="ORF">BCF38_10458</name>
    <name evidence="2" type="ORF">SAMN05421539_10458</name>
</gene>
<sequence>MLPPALAVLTGRDEQGVCLIARDGVGRVVSCAGAAAFMRPEHAQARSECWWGMLATDPGRRGARLSLLLGARAILIMRGRYGFGGVTTGVAPGSAPSEETILSAADPTLVAGGRMTK</sequence>
<dbReference type="AlphaFoldDB" id="A0A2Y9C094"/>
<evidence type="ECO:0000313" key="4">
    <source>
        <dbReference type="Proteomes" id="UP000251571"/>
    </source>
</evidence>
<dbReference type="EMBL" id="UETC01000004">
    <property type="protein sequence ID" value="SSA45772.1"/>
    <property type="molecule type" value="Genomic_DNA"/>
</dbReference>
<accession>A0A2Y9C094</accession>
<dbReference type="RefSeq" id="WP_109564243.1">
    <property type="nucleotide sequence ID" value="NZ_QGDJ01000004.1"/>
</dbReference>
<dbReference type="Proteomes" id="UP000245839">
    <property type="component" value="Unassembled WGS sequence"/>
</dbReference>
<reference evidence="2 4" key="1">
    <citation type="submission" date="2016-10" db="EMBL/GenBank/DDBJ databases">
        <authorList>
            <person name="Cai Z."/>
        </authorList>
    </citation>
    <scope>NUCLEOTIDE SEQUENCE [LARGE SCALE GENOMIC DNA]</scope>
    <source>
        <strain evidence="2 4">DSM 25227</strain>
    </source>
</reference>
<reference evidence="1 3" key="2">
    <citation type="submission" date="2018-03" db="EMBL/GenBank/DDBJ databases">
        <title>Genomic Encyclopedia of Archaeal and Bacterial Type Strains, Phase II (KMG-II): from individual species to whole genera.</title>
        <authorList>
            <person name="Goeker M."/>
        </authorList>
    </citation>
    <scope>NUCLEOTIDE SEQUENCE [LARGE SCALE GENOMIC DNA]</scope>
    <source>
        <strain evidence="1 3">DSM 25227</strain>
    </source>
</reference>
<dbReference type="InterPro" id="IPR016181">
    <property type="entry name" value="Acyl_CoA_acyltransferase"/>
</dbReference>
<name>A0A2Y9C094_9RHOB</name>
<dbReference type="OrthoDB" id="7836873at2"/>
<dbReference type="Proteomes" id="UP000251571">
    <property type="component" value="Unassembled WGS sequence"/>
</dbReference>
<organism evidence="2 4">
    <name type="scientific">Jannaschia seohaensis</name>
    <dbReference type="NCBI Taxonomy" id="475081"/>
    <lineage>
        <taxon>Bacteria</taxon>
        <taxon>Pseudomonadati</taxon>
        <taxon>Pseudomonadota</taxon>
        <taxon>Alphaproteobacteria</taxon>
        <taxon>Rhodobacterales</taxon>
        <taxon>Roseobacteraceae</taxon>
        <taxon>Jannaschia</taxon>
    </lineage>
</organism>
<dbReference type="SUPFAM" id="SSF55729">
    <property type="entry name" value="Acyl-CoA N-acyltransferases (Nat)"/>
    <property type="match status" value="1"/>
</dbReference>
<proteinExistence type="predicted"/>
<evidence type="ECO:0000313" key="3">
    <source>
        <dbReference type="Proteomes" id="UP000245839"/>
    </source>
</evidence>